<comment type="caution">
    <text evidence="8">The sequence shown here is derived from an EMBL/GenBank/DDBJ whole genome shotgun (WGS) entry which is preliminary data.</text>
</comment>
<dbReference type="GO" id="GO:0034599">
    <property type="term" value="P:cellular response to oxidative stress"/>
    <property type="evidence" value="ECO:0007669"/>
    <property type="project" value="TreeGrafter"/>
</dbReference>
<reference evidence="9" key="1">
    <citation type="journal article" date="2020" name="Microbiol. Resour. Announc.">
        <title>Draft Genome Sequences of Thiorhodococcus mannitoliphagus and Thiorhodococcus minor, Purple Sulfur Photosynthetic Bacteria in the Gammaproteobacterial Family Chromatiaceae.</title>
        <authorList>
            <person name="Aviles F.A."/>
            <person name="Meyer T.E."/>
            <person name="Kyndt J.A."/>
        </authorList>
    </citation>
    <scope>NUCLEOTIDE SEQUENCE [LARGE SCALE GENOMIC DNA]</scope>
    <source>
        <strain evidence="9">DSM 18266</strain>
    </source>
</reference>
<reference evidence="8 9" key="2">
    <citation type="submission" date="2020-02" db="EMBL/GenBank/DDBJ databases">
        <title>Genome sequences of Thiorhodococcus mannitoliphagus and Thiorhodococcus minor, purple sulfur photosynthetic bacteria in the gammaproteobacterial family, Chromatiaceae.</title>
        <authorList>
            <person name="Aviles F.A."/>
            <person name="Meyer T.E."/>
            <person name="Kyndt J.A."/>
        </authorList>
    </citation>
    <scope>NUCLEOTIDE SEQUENCE [LARGE SCALE GENOMIC DNA]</scope>
    <source>
        <strain evidence="8 9">DSM 18266</strain>
    </source>
</reference>
<evidence type="ECO:0000256" key="3">
    <source>
        <dbReference type="ARBA" id="ARBA00022982"/>
    </source>
</evidence>
<evidence type="ECO:0000256" key="1">
    <source>
        <dbReference type="ARBA" id="ARBA00007787"/>
    </source>
</evidence>
<keyword evidence="5 6" id="KW-0676">Redox-active center</keyword>
<protein>
    <recommendedName>
        <fullName evidence="6">Glutaredoxin</fullName>
    </recommendedName>
</protein>
<evidence type="ECO:0000256" key="4">
    <source>
        <dbReference type="ARBA" id="ARBA00023157"/>
    </source>
</evidence>
<evidence type="ECO:0000256" key="6">
    <source>
        <dbReference type="RuleBase" id="RU364065"/>
    </source>
</evidence>
<keyword evidence="6" id="KW-0963">Cytoplasm</keyword>
<proteinExistence type="inferred from homology"/>
<evidence type="ECO:0000259" key="7">
    <source>
        <dbReference type="Pfam" id="PF00462"/>
    </source>
</evidence>
<keyword evidence="4" id="KW-1015">Disulfide bond</keyword>
<dbReference type="InterPro" id="IPR002109">
    <property type="entry name" value="Glutaredoxin"/>
</dbReference>
<comment type="similarity">
    <text evidence="1 6">Belongs to the glutaredoxin family.</text>
</comment>
<dbReference type="NCBIfam" id="TIGR02181">
    <property type="entry name" value="GRX_bact"/>
    <property type="match status" value="1"/>
</dbReference>
<gene>
    <name evidence="8" type="primary">grxC</name>
    <name evidence="8" type="ORF">G3480_09575</name>
</gene>
<comment type="function">
    <text evidence="6">Has a glutathione-disulfide oxidoreductase activity in the presence of NADPH and glutathione reductase. Reduces low molecular weight disulfides and proteins.</text>
</comment>
<evidence type="ECO:0000256" key="5">
    <source>
        <dbReference type="ARBA" id="ARBA00023284"/>
    </source>
</evidence>
<evidence type="ECO:0000256" key="2">
    <source>
        <dbReference type="ARBA" id="ARBA00022448"/>
    </source>
</evidence>
<name>A0A6P1DQL1_9GAMM</name>
<dbReference type="Pfam" id="PF00462">
    <property type="entry name" value="Glutaredoxin"/>
    <property type="match status" value="1"/>
</dbReference>
<keyword evidence="2 6" id="KW-0813">Transport</keyword>
<keyword evidence="3 6" id="KW-0249">Electron transport</keyword>
<dbReference type="InterPro" id="IPR011900">
    <property type="entry name" value="GRX_bact"/>
</dbReference>
<keyword evidence="9" id="KW-1185">Reference proteome</keyword>
<sequence>MPQVMIYSTRICPYCSRARSLLKQKGVSFQEISVDHDPEQMAVMVERSGRHTVPQIFIGNRHIGGFDDMARLDDQGELDALLDR</sequence>
<evidence type="ECO:0000313" key="9">
    <source>
        <dbReference type="Proteomes" id="UP000471640"/>
    </source>
</evidence>
<dbReference type="GO" id="GO:0045454">
    <property type="term" value="P:cell redox homeostasis"/>
    <property type="evidence" value="ECO:0007669"/>
    <property type="project" value="InterPro"/>
</dbReference>
<dbReference type="PANTHER" id="PTHR45694">
    <property type="entry name" value="GLUTAREDOXIN 2"/>
    <property type="match status" value="1"/>
</dbReference>
<dbReference type="PRINTS" id="PR00160">
    <property type="entry name" value="GLUTAREDOXIN"/>
</dbReference>
<dbReference type="PROSITE" id="PS00195">
    <property type="entry name" value="GLUTAREDOXIN_1"/>
    <property type="match status" value="1"/>
</dbReference>
<dbReference type="EMBL" id="JAAIJR010000031">
    <property type="protein sequence ID" value="NEX20557.1"/>
    <property type="molecule type" value="Genomic_DNA"/>
</dbReference>
<accession>A0A6P1DQL1</accession>
<dbReference type="InterPro" id="IPR014025">
    <property type="entry name" value="Glutaredoxin_subgr"/>
</dbReference>
<dbReference type="Gene3D" id="3.40.30.10">
    <property type="entry name" value="Glutaredoxin"/>
    <property type="match status" value="1"/>
</dbReference>
<dbReference type="GO" id="GO:0005737">
    <property type="term" value="C:cytoplasm"/>
    <property type="evidence" value="ECO:0007669"/>
    <property type="project" value="TreeGrafter"/>
</dbReference>
<dbReference type="PROSITE" id="PS51354">
    <property type="entry name" value="GLUTAREDOXIN_2"/>
    <property type="match status" value="1"/>
</dbReference>
<dbReference type="PANTHER" id="PTHR45694:SF18">
    <property type="entry name" value="GLUTAREDOXIN-1-RELATED"/>
    <property type="match status" value="1"/>
</dbReference>
<dbReference type="InterPro" id="IPR036249">
    <property type="entry name" value="Thioredoxin-like_sf"/>
</dbReference>
<dbReference type="Proteomes" id="UP000471640">
    <property type="component" value="Unassembled WGS sequence"/>
</dbReference>
<dbReference type="CDD" id="cd03418">
    <property type="entry name" value="GRX_GRXb_1_3_like"/>
    <property type="match status" value="1"/>
</dbReference>
<organism evidence="8 9">
    <name type="scientific">Thiorhodococcus mannitoliphagus</name>
    <dbReference type="NCBI Taxonomy" id="329406"/>
    <lineage>
        <taxon>Bacteria</taxon>
        <taxon>Pseudomonadati</taxon>
        <taxon>Pseudomonadota</taxon>
        <taxon>Gammaproteobacteria</taxon>
        <taxon>Chromatiales</taxon>
        <taxon>Chromatiaceae</taxon>
        <taxon>Thiorhodococcus</taxon>
    </lineage>
</organism>
<feature type="domain" description="Glutaredoxin" evidence="7">
    <location>
        <begin position="4"/>
        <end position="63"/>
    </location>
</feature>
<dbReference type="InterPro" id="IPR011767">
    <property type="entry name" value="GLR_AS"/>
</dbReference>
<dbReference type="GO" id="GO:0015038">
    <property type="term" value="F:glutathione disulfide oxidoreductase activity"/>
    <property type="evidence" value="ECO:0007669"/>
    <property type="project" value="UniProtKB-UniRule"/>
</dbReference>
<dbReference type="SUPFAM" id="SSF52833">
    <property type="entry name" value="Thioredoxin-like"/>
    <property type="match status" value="1"/>
</dbReference>
<dbReference type="AlphaFoldDB" id="A0A6P1DQL1"/>
<evidence type="ECO:0000313" key="8">
    <source>
        <dbReference type="EMBL" id="NEX20557.1"/>
    </source>
</evidence>